<organism evidence="2 3">
    <name type="scientific">Actinomycetospora cinnamomea</name>
    <dbReference type="NCBI Taxonomy" id="663609"/>
    <lineage>
        <taxon>Bacteria</taxon>
        <taxon>Bacillati</taxon>
        <taxon>Actinomycetota</taxon>
        <taxon>Actinomycetes</taxon>
        <taxon>Pseudonocardiales</taxon>
        <taxon>Pseudonocardiaceae</taxon>
        <taxon>Actinomycetospora</taxon>
    </lineage>
</organism>
<keyword evidence="1" id="KW-1133">Transmembrane helix</keyword>
<feature type="transmembrane region" description="Helical" evidence="1">
    <location>
        <begin position="29"/>
        <end position="51"/>
    </location>
</feature>
<keyword evidence="3" id="KW-1185">Reference proteome</keyword>
<proteinExistence type="predicted"/>
<name>A0A2U1EUM8_9PSEU</name>
<dbReference type="Proteomes" id="UP000245639">
    <property type="component" value="Unassembled WGS sequence"/>
</dbReference>
<gene>
    <name evidence="2" type="ORF">C8D89_12130</name>
</gene>
<evidence type="ECO:0000313" key="3">
    <source>
        <dbReference type="Proteomes" id="UP000245639"/>
    </source>
</evidence>
<accession>A0A2U1EUM8</accession>
<protein>
    <submittedName>
        <fullName evidence="2">Uncharacterized protein</fullName>
    </submittedName>
</protein>
<keyword evidence="1" id="KW-0472">Membrane</keyword>
<sequence length="262" mass="27477">MVRMSTIPRAAPSRPVWAPVPFLRRARSAFAWAAVSGVLGALAIVAGRWAGENDTNGVVLALLAVVLLATAAACVALFLLAAAAGQGPGDGMSGYGAGRRVEVAWASRGHERGTVEVEDVGRGEVVALPREGQAPHVTVRLGGHDLLVQSTPGPAAPDWYTLVDDAGYTVARADAARCPGAASVRAPVDWTVRPARGPVLRLRHRPAAPVPVQVTLLDELGAAWWVRERSRAELPDDLDPASAVFVVLLVDQLARARTGQHS</sequence>
<evidence type="ECO:0000313" key="2">
    <source>
        <dbReference type="EMBL" id="PVZ03430.1"/>
    </source>
</evidence>
<evidence type="ECO:0000256" key="1">
    <source>
        <dbReference type="SAM" id="Phobius"/>
    </source>
</evidence>
<dbReference type="AlphaFoldDB" id="A0A2U1EUM8"/>
<feature type="transmembrane region" description="Helical" evidence="1">
    <location>
        <begin position="57"/>
        <end position="83"/>
    </location>
</feature>
<keyword evidence="1" id="KW-0812">Transmembrane</keyword>
<comment type="caution">
    <text evidence="2">The sequence shown here is derived from an EMBL/GenBank/DDBJ whole genome shotgun (WGS) entry which is preliminary data.</text>
</comment>
<reference evidence="2 3" key="1">
    <citation type="submission" date="2018-04" db="EMBL/GenBank/DDBJ databases">
        <title>Genomic Encyclopedia of Type Strains, Phase IV (KMG-IV): sequencing the most valuable type-strain genomes for metagenomic binning, comparative biology and taxonomic classification.</title>
        <authorList>
            <person name="Goeker M."/>
        </authorList>
    </citation>
    <scope>NUCLEOTIDE SEQUENCE [LARGE SCALE GENOMIC DNA]</scope>
    <source>
        <strain evidence="2 3">DSM 45771</strain>
    </source>
</reference>
<dbReference type="EMBL" id="QEKW01000021">
    <property type="protein sequence ID" value="PVZ03430.1"/>
    <property type="molecule type" value="Genomic_DNA"/>
</dbReference>